<proteinExistence type="predicted"/>
<evidence type="ECO:0000259" key="2">
    <source>
        <dbReference type="PROSITE" id="PS51029"/>
    </source>
</evidence>
<dbReference type="PROSITE" id="PS51031">
    <property type="entry name" value="BESS"/>
    <property type="match status" value="1"/>
</dbReference>
<protein>
    <submittedName>
        <fullName evidence="5">Uncharacterized protein LOC111359557</fullName>
    </submittedName>
</protein>
<dbReference type="GO" id="GO:0005634">
    <property type="term" value="C:nucleus"/>
    <property type="evidence" value="ECO:0007669"/>
    <property type="project" value="UniProtKB-SubCell"/>
</dbReference>
<evidence type="ECO:0000313" key="4">
    <source>
        <dbReference type="Proteomes" id="UP000301870"/>
    </source>
</evidence>
<dbReference type="AlphaFoldDB" id="A0A9J7EM89"/>
<dbReference type="GO" id="GO:0003677">
    <property type="term" value="F:DNA binding"/>
    <property type="evidence" value="ECO:0007669"/>
    <property type="project" value="InterPro"/>
</dbReference>
<dbReference type="InterPro" id="IPR004210">
    <property type="entry name" value="BESS_motif"/>
</dbReference>
<feature type="domain" description="BESS" evidence="3">
    <location>
        <begin position="162"/>
        <end position="201"/>
    </location>
</feature>
<reference evidence="5" key="1">
    <citation type="submission" date="2025-08" db="UniProtKB">
        <authorList>
            <consortium name="RefSeq"/>
        </authorList>
    </citation>
    <scope>IDENTIFICATION</scope>
    <source>
        <strain evidence="5">Ishihara</strain>
        <tissue evidence="5">Whole body</tissue>
    </source>
</reference>
<keyword evidence="1" id="KW-0539">Nucleus</keyword>
<dbReference type="Proteomes" id="UP000301870">
    <property type="component" value="Chromosome 29"/>
</dbReference>
<dbReference type="Pfam" id="PF02944">
    <property type="entry name" value="BESS"/>
    <property type="match status" value="1"/>
</dbReference>
<dbReference type="PANTHER" id="PTHR12243">
    <property type="entry name" value="MADF DOMAIN TRANSCRIPTION FACTOR"/>
    <property type="match status" value="1"/>
</dbReference>
<accession>A0A9J7EM89</accession>
<dbReference type="PANTHER" id="PTHR12243:SF67">
    <property type="entry name" value="COREPRESSOR OF PANGOLIN, ISOFORM A-RELATED"/>
    <property type="match status" value="1"/>
</dbReference>
<feature type="domain" description="MADF" evidence="2">
    <location>
        <begin position="8"/>
        <end position="100"/>
    </location>
</feature>
<sequence>MNKVNTEQFINLVHEHKCLWDLNDSNYRKRGYQDAAWLKISKEMDIPLYTLKKKWRGLRDTFGIELKKIDSKILSGEATTDTESKWAHYKHMLFLRDIMKKRSISKTSANFLTESIKEEEDTNISSYSDNFQPSPSPCQSTIAFKPLQIEENNLKCFPEITYDSDAQFLMSLLPFLKDIPKHRKLHVRAKLQQVFIDELDVHNSDPIQC</sequence>
<name>A0A9J7EM89_SPOLT</name>
<dbReference type="Pfam" id="PF10545">
    <property type="entry name" value="MADF_DNA_bdg"/>
    <property type="match status" value="1"/>
</dbReference>
<gene>
    <name evidence="5" type="primary">LOC111359557</name>
</gene>
<dbReference type="GeneID" id="111359557"/>
<dbReference type="InterPro" id="IPR006578">
    <property type="entry name" value="MADF-dom"/>
</dbReference>
<dbReference type="PROSITE" id="PS51029">
    <property type="entry name" value="MADF"/>
    <property type="match status" value="1"/>
</dbReference>
<keyword evidence="4" id="KW-1185">Reference proteome</keyword>
<dbReference type="RefSeq" id="XP_022830914.1">
    <property type="nucleotide sequence ID" value="XM_022975146.1"/>
</dbReference>
<evidence type="ECO:0000313" key="5">
    <source>
        <dbReference type="RefSeq" id="XP_022830914.1"/>
    </source>
</evidence>
<dbReference type="OrthoDB" id="6487365at2759"/>
<dbReference type="KEGG" id="sliu:111359557"/>
<organism evidence="4 5">
    <name type="scientific">Spodoptera litura</name>
    <name type="common">Asian cotton leafworm</name>
    <dbReference type="NCBI Taxonomy" id="69820"/>
    <lineage>
        <taxon>Eukaryota</taxon>
        <taxon>Metazoa</taxon>
        <taxon>Ecdysozoa</taxon>
        <taxon>Arthropoda</taxon>
        <taxon>Hexapoda</taxon>
        <taxon>Insecta</taxon>
        <taxon>Pterygota</taxon>
        <taxon>Neoptera</taxon>
        <taxon>Endopterygota</taxon>
        <taxon>Lepidoptera</taxon>
        <taxon>Glossata</taxon>
        <taxon>Ditrysia</taxon>
        <taxon>Noctuoidea</taxon>
        <taxon>Noctuidae</taxon>
        <taxon>Amphipyrinae</taxon>
        <taxon>Spodoptera</taxon>
    </lineage>
</organism>
<evidence type="ECO:0000256" key="1">
    <source>
        <dbReference type="PROSITE-ProRule" id="PRU00371"/>
    </source>
</evidence>
<dbReference type="SMART" id="SM00595">
    <property type="entry name" value="MADF"/>
    <property type="match status" value="1"/>
</dbReference>
<dbReference type="InterPro" id="IPR039353">
    <property type="entry name" value="TF_Adf1"/>
</dbReference>
<comment type="subcellular location">
    <subcellularLocation>
        <location evidence="1">Nucleus</location>
    </subcellularLocation>
</comment>
<evidence type="ECO:0000259" key="3">
    <source>
        <dbReference type="PROSITE" id="PS51031"/>
    </source>
</evidence>